<organism evidence="1">
    <name type="scientific">Rhizophora mucronata</name>
    <name type="common">Asiatic mangrove</name>
    <dbReference type="NCBI Taxonomy" id="61149"/>
    <lineage>
        <taxon>Eukaryota</taxon>
        <taxon>Viridiplantae</taxon>
        <taxon>Streptophyta</taxon>
        <taxon>Embryophyta</taxon>
        <taxon>Tracheophyta</taxon>
        <taxon>Spermatophyta</taxon>
        <taxon>Magnoliopsida</taxon>
        <taxon>eudicotyledons</taxon>
        <taxon>Gunneridae</taxon>
        <taxon>Pentapetalae</taxon>
        <taxon>rosids</taxon>
        <taxon>fabids</taxon>
        <taxon>Malpighiales</taxon>
        <taxon>Rhizophoraceae</taxon>
        <taxon>Rhizophora</taxon>
    </lineage>
</organism>
<dbReference type="AlphaFoldDB" id="A0A2P2KXN3"/>
<evidence type="ECO:0000313" key="1">
    <source>
        <dbReference type="EMBL" id="MBX10470.1"/>
    </source>
</evidence>
<protein>
    <submittedName>
        <fullName evidence="1">Stress-induced receptor-like kinase</fullName>
    </submittedName>
</protein>
<sequence length="131" mass="15745">MELQKYALQRNPKGHSGQWNCRNKSESKNTIYLYVRWACHIHTQFRYSSIYNFSLSLHEVFHTLVRTKYTIRMEHIRWKWRKVIHLGTICQVQATNKTARINNLDPTARNIEARHGCWNRSLFLLLLLMSN</sequence>
<keyword evidence="1" id="KW-0418">Kinase</keyword>
<keyword evidence="1" id="KW-0675">Receptor</keyword>
<reference evidence="1" key="1">
    <citation type="submission" date="2018-02" db="EMBL/GenBank/DDBJ databases">
        <title>Rhizophora mucronata_Transcriptome.</title>
        <authorList>
            <person name="Meera S.P."/>
            <person name="Sreeshan A."/>
            <person name="Augustine A."/>
        </authorList>
    </citation>
    <scope>NUCLEOTIDE SEQUENCE</scope>
    <source>
        <tissue evidence="1">Leaf</tissue>
    </source>
</reference>
<dbReference type="GO" id="GO:0016301">
    <property type="term" value="F:kinase activity"/>
    <property type="evidence" value="ECO:0007669"/>
    <property type="project" value="UniProtKB-KW"/>
</dbReference>
<name>A0A2P2KXN3_RHIMU</name>
<accession>A0A2P2KXN3</accession>
<keyword evidence="1" id="KW-0808">Transferase</keyword>
<dbReference type="EMBL" id="GGEC01029986">
    <property type="protein sequence ID" value="MBX10470.1"/>
    <property type="molecule type" value="Transcribed_RNA"/>
</dbReference>
<proteinExistence type="predicted"/>